<dbReference type="Pfam" id="PF13193">
    <property type="entry name" value="AMP-binding_C"/>
    <property type="match status" value="1"/>
</dbReference>
<name>A0A248VS97_9BURK</name>
<feature type="domain" description="AMP-binding enzyme C-terminal" evidence="2">
    <location>
        <begin position="480"/>
        <end position="562"/>
    </location>
</feature>
<proteinExistence type="predicted"/>
<dbReference type="OrthoDB" id="9766486at2"/>
<dbReference type="Pfam" id="PF00501">
    <property type="entry name" value="AMP-binding"/>
    <property type="match status" value="1"/>
</dbReference>
<dbReference type="Gene3D" id="3.30.300.30">
    <property type="match status" value="1"/>
</dbReference>
<gene>
    <name evidence="3" type="ORF">CJU94_27650</name>
</gene>
<feature type="domain" description="AMP-dependent synthetase/ligase" evidence="1">
    <location>
        <begin position="45"/>
        <end position="430"/>
    </location>
</feature>
<evidence type="ECO:0000313" key="3">
    <source>
        <dbReference type="EMBL" id="ASW01909.1"/>
    </source>
</evidence>
<accession>A0A248VS97</accession>
<evidence type="ECO:0000313" key="4">
    <source>
        <dbReference type="Proteomes" id="UP000215158"/>
    </source>
</evidence>
<dbReference type="InterPro" id="IPR000873">
    <property type="entry name" value="AMP-dep_synth/lig_dom"/>
</dbReference>
<dbReference type="EMBL" id="CP022990">
    <property type="protein sequence ID" value="ASW01909.1"/>
    <property type="molecule type" value="Genomic_DNA"/>
</dbReference>
<protein>
    <submittedName>
        <fullName evidence="3">Long-chain fatty acid--CoA ligase</fullName>
    </submittedName>
</protein>
<dbReference type="InterPro" id="IPR020845">
    <property type="entry name" value="AMP-binding_CS"/>
</dbReference>
<dbReference type="InterPro" id="IPR042099">
    <property type="entry name" value="ANL_N_sf"/>
</dbReference>
<dbReference type="InterPro" id="IPR025110">
    <property type="entry name" value="AMP-bd_C"/>
</dbReference>
<dbReference type="PROSITE" id="PS00455">
    <property type="entry name" value="AMP_BINDING"/>
    <property type="match status" value="1"/>
</dbReference>
<dbReference type="KEGG" id="parb:CJU94_27650"/>
<dbReference type="Gene3D" id="3.40.50.12780">
    <property type="entry name" value="N-terminal domain of ligase-like"/>
    <property type="match status" value="1"/>
</dbReference>
<dbReference type="AlphaFoldDB" id="A0A248VS97"/>
<dbReference type="Proteomes" id="UP000215158">
    <property type="component" value="Chromosome 2"/>
</dbReference>
<evidence type="ECO:0000259" key="1">
    <source>
        <dbReference type="Pfam" id="PF00501"/>
    </source>
</evidence>
<keyword evidence="4" id="KW-1185">Reference proteome</keyword>
<dbReference type="PANTHER" id="PTHR43767">
    <property type="entry name" value="LONG-CHAIN-FATTY-ACID--COA LIGASE"/>
    <property type="match status" value="1"/>
</dbReference>
<sequence length="573" mass="62279">MPPRFPVQESIAVQPFDPSVPLITPTPSAYGYPLLVRQLLVNALAVSPDQQITYRGERRHTFAALNRRIGRLANALAALGVRHGSTVAIMDWDSHRYLEGYFAIPMMGATMLTVNVRTSAQQIAYALNDANADVLIVHTDFLPLLEQIHGELRSVRTLIIAADGDGDGDGDSGGLDVPAMPCAGEFEHLLAAASEHFPFEDFDENTRAALFYTTGTTGDPKGVFYSHRQIVLHALATATTLCSPREGQRLHREDVYMPITPMFHVLAWGMPYIAVLLGLKIVLPGRYQPDTLLKLKASEKVTFSHCVPTLLQMLLDASGRDGQDLSGWKMIIGGSALSPTLCRAALARGIDVFSGYGMSETGPVVALSQCAPGAAPVSIDEEVRRRCMAGRPVPMVELRVVDADMNEVARDGRSQGEIVLRAPFLTQGYHGKPGASEALWAGGYLHTQDVAVVTQDSYVQIVDRMKDVIKTGGEWVSSIEVEALINAIPGVRESAVVGVKDDKWGERPQAFIVCEPDAALTGSEVRAHLLVLVEANRISRYAVPEIARIVFVAEIARTSVGKIDKKLLRQQSD</sequence>
<dbReference type="SUPFAM" id="SSF56801">
    <property type="entry name" value="Acetyl-CoA synthetase-like"/>
    <property type="match status" value="1"/>
</dbReference>
<dbReference type="InterPro" id="IPR050237">
    <property type="entry name" value="ATP-dep_AMP-bd_enzyme"/>
</dbReference>
<dbReference type="PANTHER" id="PTHR43767:SF11">
    <property type="entry name" value="MEDIUM-CHAIN-FATTY-ACID--COA LIGASE"/>
    <property type="match status" value="1"/>
</dbReference>
<reference evidence="3 4" key="1">
    <citation type="submission" date="2017-08" db="EMBL/GenBank/DDBJ databases">
        <title>Identification and genetic characteristics of simultaneous BTEX- and naphthalene-degrading Paraburkholderia sp. BN5 isolated from petroleum-contaminated soil.</title>
        <authorList>
            <person name="Lee Y."/>
            <person name="Jeon C.O."/>
        </authorList>
    </citation>
    <scope>NUCLEOTIDE SEQUENCE [LARGE SCALE GENOMIC DNA]</scope>
    <source>
        <strain evidence="3 4">BN5</strain>
    </source>
</reference>
<evidence type="ECO:0000259" key="2">
    <source>
        <dbReference type="Pfam" id="PF13193"/>
    </source>
</evidence>
<dbReference type="GO" id="GO:0016877">
    <property type="term" value="F:ligase activity, forming carbon-sulfur bonds"/>
    <property type="evidence" value="ECO:0007669"/>
    <property type="project" value="UniProtKB-ARBA"/>
</dbReference>
<dbReference type="NCBIfam" id="NF004837">
    <property type="entry name" value="PRK06187.1"/>
    <property type="match status" value="1"/>
</dbReference>
<organism evidence="3 4">
    <name type="scientific">Paraburkholderia aromaticivorans</name>
    <dbReference type="NCBI Taxonomy" id="2026199"/>
    <lineage>
        <taxon>Bacteria</taxon>
        <taxon>Pseudomonadati</taxon>
        <taxon>Pseudomonadota</taxon>
        <taxon>Betaproteobacteria</taxon>
        <taxon>Burkholderiales</taxon>
        <taxon>Burkholderiaceae</taxon>
        <taxon>Paraburkholderia</taxon>
    </lineage>
</organism>
<dbReference type="InterPro" id="IPR045851">
    <property type="entry name" value="AMP-bd_C_sf"/>
</dbReference>
<keyword evidence="3" id="KW-0436">Ligase</keyword>